<reference evidence="2" key="1">
    <citation type="journal article" date="2020" name="Stud. Mycol.">
        <title>101 Dothideomycetes genomes: a test case for predicting lifestyles and emergence of pathogens.</title>
        <authorList>
            <person name="Haridas S."/>
            <person name="Albert R."/>
            <person name="Binder M."/>
            <person name="Bloem J."/>
            <person name="Labutti K."/>
            <person name="Salamov A."/>
            <person name="Andreopoulos B."/>
            <person name="Baker S."/>
            <person name="Barry K."/>
            <person name="Bills G."/>
            <person name="Bluhm B."/>
            <person name="Cannon C."/>
            <person name="Castanera R."/>
            <person name="Culley D."/>
            <person name="Daum C."/>
            <person name="Ezra D."/>
            <person name="Gonzalez J."/>
            <person name="Henrissat B."/>
            <person name="Kuo A."/>
            <person name="Liang C."/>
            <person name="Lipzen A."/>
            <person name="Lutzoni F."/>
            <person name="Magnuson J."/>
            <person name="Mondo S."/>
            <person name="Nolan M."/>
            <person name="Ohm R."/>
            <person name="Pangilinan J."/>
            <person name="Park H.-J."/>
            <person name="Ramirez L."/>
            <person name="Alfaro M."/>
            <person name="Sun H."/>
            <person name="Tritt A."/>
            <person name="Yoshinaga Y."/>
            <person name="Zwiers L.-H."/>
            <person name="Turgeon B."/>
            <person name="Goodwin S."/>
            <person name="Spatafora J."/>
            <person name="Crous P."/>
            <person name="Grigoriev I."/>
        </authorList>
    </citation>
    <scope>NUCLEOTIDE SEQUENCE</scope>
    <source>
        <strain evidence="2">SCOH1-5</strain>
    </source>
</reference>
<name>A0A6A6FH72_9PEZI</name>
<dbReference type="Proteomes" id="UP000799539">
    <property type="component" value="Unassembled WGS sequence"/>
</dbReference>
<evidence type="ECO:0008006" key="4">
    <source>
        <dbReference type="Google" id="ProtNLM"/>
    </source>
</evidence>
<accession>A0A6A6FH72</accession>
<dbReference type="SUPFAM" id="SSF46579">
    <property type="entry name" value="Prefoldin"/>
    <property type="match status" value="1"/>
</dbReference>
<dbReference type="AlphaFoldDB" id="A0A6A6FH72"/>
<keyword evidence="3" id="KW-1185">Reference proteome</keyword>
<feature type="compositionally biased region" description="Basic and acidic residues" evidence="1">
    <location>
        <begin position="16"/>
        <end position="65"/>
    </location>
</feature>
<proteinExistence type="predicted"/>
<gene>
    <name evidence="2" type="ORF">CERZMDRAFT_97318</name>
</gene>
<feature type="compositionally biased region" description="Polar residues" evidence="1">
    <location>
        <begin position="1"/>
        <end position="15"/>
    </location>
</feature>
<evidence type="ECO:0000256" key="1">
    <source>
        <dbReference type="SAM" id="MobiDB-lite"/>
    </source>
</evidence>
<evidence type="ECO:0000313" key="3">
    <source>
        <dbReference type="Proteomes" id="UP000799539"/>
    </source>
</evidence>
<dbReference type="EMBL" id="ML992672">
    <property type="protein sequence ID" value="KAF2212817.1"/>
    <property type="molecule type" value="Genomic_DNA"/>
</dbReference>
<feature type="region of interest" description="Disordered" evidence="1">
    <location>
        <begin position="1"/>
        <end position="65"/>
    </location>
</feature>
<evidence type="ECO:0000313" key="2">
    <source>
        <dbReference type="EMBL" id="KAF2212817.1"/>
    </source>
</evidence>
<protein>
    <recommendedName>
        <fullName evidence="4">BZIP domain-containing protein</fullName>
    </recommendedName>
</protein>
<sequence>MNDSQEPKAGTSSDIADQKWLEFPRDNARTKVQNEREELQNERDRLNNKIQKLEKENEKLEKENERLKENLSNGVCRGKEVCTV</sequence>
<organism evidence="2 3">
    <name type="scientific">Cercospora zeae-maydis SCOH1-5</name>
    <dbReference type="NCBI Taxonomy" id="717836"/>
    <lineage>
        <taxon>Eukaryota</taxon>
        <taxon>Fungi</taxon>
        <taxon>Dikarya</taxon>
        <taxon>Ascomycota</taxon>
        <taxon>Pezizomycotina</taxon>
        <taxon>Dothideomycetes</taxon>
        <taxon>Dothideomycetidae</taxon>
        <taxon>Mycosphaerellales</taxon>
        <taxon>Mycosphaerellaceae</taxon>
        <taxon>Cercospora</taxon>
    </lineage>
</organism>